<dbReference type="EMBL" id="ACYT02000011">
    <property type="protein sequence ID" value="EFF80805.1"/>
    <property type="molecule type" value="Genomic_DNA"/>
</dbReference>
<dbReference type="Proteomes" id="UP000003150">
    <property type="component" value="Unassembled WGS sequence"/>
</dbReference>
<dbReference type="AlphaFoldDB" id="D4TWC4"/>
<gene>
    <name evidence="1" type="ORF">HMPREF0970_00233</name>
</gene>
<organism evidence="1 2">
    <name type="scientific">Schaalia odontolytica F0309</name>
    <dbReference type="NCBI Taxonomy" id="649742"/>
    <lineage>
        <taxon>Bacteria</taxon>
        <taxon>Bacillati</taxon>
        <taxon>Actinomycetota</taxon>
        <taxon>Actinomycetes</taxon>
        <taxon>Actinomycetales</taxon>
        <taxon>Actinomycetaceae</taxon>
        <taxon>Schaalia</taxon>
    </lineage>
</organism>
<evidence type="ECO:0000313" key="1">
    <source>
        <dbReference type="EMBL" id="EFF80805.1"/>
    </source>
</evidence>
<sequence length="78" mass="8387">MSSFARFLNFPRESYGGGSDSFASTPIALQRRGTQHSACDVILACAWAGRRLAAHIPLRVFEPLVVATTIVATVPLLV</sequence>
<comment type="caution">
    <text evidence="1">The sequence shown here is derived from an EMBL/GenBank/DDBJ whole genome shotgun (WGS) entry which is preliminary data.</text>
</comment>
<evidence type="ECO:0000313" key="2">
    <source>
        <dbReference type="Proteomes" id="UP000003150"/>
    </source>
</evidence>
<proteinExistence type="predicted"/>
<accession>D4TWC4</accession>
<name>D4TWC4_9ACTO</name>
<dbReference type="PATRIC" id="fig|649742.3.peg.49"/>
<reference evidence="1 2" key="1">
    <citation type="submission" date="2009-10" db="EMBL/GenBank/DDBJ databases">
        <authorList>
            <person name="Weinstock G."/>
            <person name="Sodergren E."/>
            <person name="Clifton S."/>
            <person name="Fulton L."/>
            <person name="Fulton B."/>
            <person name="Courtney L."/>
            <person name="Fronick C."/>
            <person name="Harrison M."/>
            <person name="Strong C."/>
            <person name="Farmer C."/>
            <person name="Delahaunty K."/>
            <person name="Markovic C."/>
            <person name="Hall O."/>
            <person name="Minx P."/>
            <person name="Tomlinson C."/>
            <person name="Mitreva M."/>
            <person name="Nelson J."/>
            <person name="Hou S."/>
            <person name="Wollam A."/>
            <person name="Pepin K.H."/>
            <person name="Johnson M."/>
            <person name="Bhonagiri V."/>
            <person name="Nash W.E."/>
            <person name="Warren W."/>
            <person name="Chinwalla A."/>
            <person name="Mardis E.R."/>
            <person name="Wilson R.K."/>
        </authorList>
    </citation>
    <scope>NUCLEOTIDE SEQUENCE [LARGE SCALE GENOMIC DNA]</scope>
    <source>
        <strain evidence="1 2">F0309</strain>
    </source>
</reference>
<dbReference type="HOGENOM" id="CLU_2614060_0_0_11"/>
<protein>
    <submittedName>
        <fullName evidence="1">Uncharacterized protein</fullName>
    </submittedName>
</protein>